<evidence type="ECO:0000313" key="1">
    <source>
        <dbReference type="EMBL" id="PPU94825.1"/>
    </source>
</evidence>
<gene>
    <name evidence="1" type="ORF">XhyaCFBP1156_19800</name>
</gene>
<proteinExistence type="predicted"/>
<reference evidence="2" key="1">
    <citation type="submission" date="2016-08" db="EMBL/GenBank/DDBJ databases">
        <authorList>
            <person name="Merda D."/>
            <person name="Briand M."/>
            <person name="Taghouti G."/>
            <person name="Carrere S."/>
            <person name="Gouzy J."/>
            <person name="Portier P."/>
            <person name="Jacques M.-A."/>
            <person name="Fischer-Le Saux M."/>
        </authorList>
    </citation>
    <scope>NUCLEOTIDE SEQUENCE [LARGE SCALE GENOMIC DNA]</scope>
    <source>
        <strain evidence="2">CFBP1156</strain>
    </source>
</reference>
<keyword evidence="2" id="KW-1185">Reference proteome</keyword>
<sequence length="57" mass="6264">MIGFLREVDAGVPVNQVCRKHGFNEASYCLWRSTFGGRCGRWTSCLIAPPMAGCRSA</sequence>
<dbReference type="Pfam" id="PF01527">
    <property type="entry name" value="HTH_Tnp_1"/>
    <property type="match status" value="1"/>
</dbReference>
<protein>
    <recommendedName>
        <fullName evidence="3">Transposase</fullName>
    </recommendedName>
</protein>
<dbReference type="Proteomes" id="UP000238261">
    <property type="component" value="Unassembled WGS sequence"/>
</dbReference>
<accession>A0A2S7EPV8</accession>
<dbReference type="EMBL" id="MDEG01000034">
    <property type="protein sequence ID" value="PPU94825.1"/>
    <property type="molecule type" value="Genomic_DNA"/>
</dbReference>
<dbReference type="GO" id="GO:0004803">
    <property type="term" value="F:transposase activity"/>
    <property type="evidence" value="ECO:0007669"/>
    <property type="project" value="InterPro"/>
</dbReference>
<dbReference type="GO" id="GO:0006313">
    <property type="term" value="P:DNA transposition"/>
    <property type="evidence" value="ECO:0007669"/>
    <property type="project" value="InterPro"/>
</dbReference>
<dbReference type="AlphaFoldDB" id="A0A2S7EPV8"/>
<evidence type="ECO:0008006" key="3">
    <source>
        <dbReference type="Google" id="ProtNLM"/>
    </source>
</evidence>
<organism evidence="1 2">
    <name type="scientific">Xanthomonas hyacinthi</name>
    <dbReference type="NCBI Taxonomy" id="56455"/>
    <lineage>
        <taxon>Bacteria</taxon>
        <taxon>Pseudomonadati</taxon>
        <taxon>Pseudomonadota</taxon>
        <taxon>Gammaproteobacteria</taxon>
        <taxon>Lysobacterales</taxon>
        <taxon>Lysobacteraceae</taxon>
        <taxon>Xanthomonas</taxon>
    </lineage>
</organism>
<evidence type="ECO:0000313" key="2">
    <source>
        <dbReference type="Proteomes" id="UP000238261"/>
    </source>
</evidence>
<name>A0A2S7EPV8_9XANT</name>
<dbReference type="InterPro" id="IPR002514">
    <property type="entry name" value="Transposase_8"/>
</dbReference>
<dbReference type="GO" id="GO:0003677">
    <property type="term" value="F:DNA binding"/>
    <property type="evidence" value="ECO:0007669"/>
    <property type="project" value="InterPro"/>
</dbReference>
<comment type="caution">
    <text evidence="1">The sequence shown here is derived from an EMBL/GenBank/DDBJ whole genome shotgun (WGS) entry which is preliminary data.</text>
</comment>